<accession>A0A1N7SKW5</accession>
<dbReference type="Pfam" id="PF00534">
    <property type="entry name" value="Glycos_transf_1"/>
    <property type="match status" value="1"/>
</dbReference>
<proteinExistence type="predicted"/>
<sequence>MKITFILPRLTAGPTGGGKIVYQYANALASAGHTVEVLHPRTLFLWSLRKSFALKLLSLGVDCARFAAVWPTRGKTDVPWMPMHPAVKISVVPALFSRFIPDADVIVASLWRTAEYVEHYPACKGRKFYFVQHYETWSGPAHRVDGTLKSTMNKIVISTWLKQLINELSGDEVHQVSNPVDHGEFFVTASIAKRPRVVSMLYSPHAWKGAADGVAALEQAKTQFPELQAILFGTSARPDFLPGWITYVQNPERQVLRDAIYNGSSIYVCPSWREGWGLPVLEAMACGCAVVTTDNGGTRDFVIDGDNGIVVPPKEPRALSKALLSLLADDERRAAFAARSIELAQRSTLQASLDKLLTVLAENPAAGKP</sequence>
<dbReference type="Gene3D" id="3.40.50.11090">
    <property type="match status" value="1"/>
</dbReference>
<keyword evidence="3" id="KW-1185">Reference proteome</keyword>
<dbReference type="InterPro" id="IPR001296">
    <property type="entry name" value="Glyco_trans_1"/>
</dbReference>
<dbReference type="CDD" id="cd03801">
    <property type="entry name" value="GT4_PimA-like"/>
    <property type="match status" value="1"/>
</dbReference>
<dbReference type="PANTHER" id="PTHR12526">
    <property type="entry name" value="GLYCOSYLTRANSFERASE"/>
    <property type="match status" value="1"/>
</dbReference>
<dbReference type="AlphaFoldDB" id="A0A1N7SKW5"/>
<comment type="caution">
    <text evidence="2">The sequence shown here is derived from an EMBL/GenBank/DDBJ whole genome shotgun (WGS) entry which is preliminary data.</text>
</comment>
<gene>
    <name evidence="2" type="ORF">BN2476_620025</name>
</gene>
<dbReference type="GO" id="GO:0016757">
    <property type="term" value="F:glycosyltransferase activity"/>
    <property type="evidence" value="ECO:0007669"/>
    <property type="project" value="UniProtKB-KW"/>
</dbReference>
<dbReference type="EMBL" id="CYGY02000062">
    <property type="protein sequence ID" value="SIT48036.1"/>
    <property type="molecule type" value="Genomic_DNA"/>
</dbReference>
<reference evidence="2" key="1">
    <citation type="submission" date="2016-12" db="EMBL/GenBank/DDBJ databases">
        <authorList>
            <person name="Moulin L."/>
        </authorList>
    </citation>
    <scope>NUCLEOTIDE SEQUENCE [LARGE SCALE GENOMIC DNA]</scope>
    <source>
        <strain evidence="2">STM 7183</strain>
    </source>
</reference>
<dbReference type="EC" id="2.4.-.-" evidence="2"/>
<organism evidence="2 3">
    <name type="scientific">Paraburkholderia piptadeniae</name>
    <dbReference type="NCBI Taxonomy" id="1701573"/>
    <lineage>
        <taxon>Bacteria</taxon>
        <taxon>Pseudomonadati</taxon>
        <taxon>Pseudomonadota</taxon>
        <taxon>Betaproteobacteria</taxon>
        <taxon>Burkholderiales</taxon>
        <taxon>Burkholderiaceae</taxon>
        <taxon>Paraburkholderia</taxon>
    </lineage>
</organism>
<dbReference type="OrthoDB" id="9775208at2"/>
<evidence type="ECO:0000313" key="3">
    <source>
        <dbReference type="Proteomes" id="UP000195569"/>
    </source>
</evidence>
<dbReference type="Gene3D" id="3.40.50.2000">
    <property type="entry name" value="Glycogen Phosphorylase B"/>
    <property type="match status" value="1"/>
</dbReference>
<evidence type="ECO:0000313" key="2">
    <source>
        <dbReference type="EMBL" id="SIT48036.1"/>
    </source>
</evidence>
<keyword evidence="2" id="KW-0808">Transferase</keyword>
<name>A0A1N7SKW5_9BURK</name>
<feature type="domain" description="Glycosyl transferase family 1" evidence="1">
    <location>
        <begin position="258"/>
        <end position="339"/>
    </location>
</feature>
<dbReference type="RefSeq" id="WP_087737823.1">
    <property type="nucleotide sequence ID" value="NZ_CYGY02000062.1"/>
</dbReference>
<dbReference type="Proteomes" id="UP000195569">
    <property type="component" value="Unassembled WGS sequence"/>
</dbReference>
<evidence type="ECO:0000259" key="1">
    <source>
        <dbReference type="Pfam" id="PF00534"/>
    </source>
</evidence>
<protein>
    <submittedName>
        <fullName evidence="2">Glycosyltransferase, group 1 family protein</fullName>
        <ecNumber evidence="2">2.4.-.-</ecNumber>
    </submittedName>
</protein>
<keyword evidence="2" id="KW-0328">Glycosyltransferase</keyword>
<dbReference type="SUPFAM" id="SSF53756">
    <property type="entry name" value="UDP-Glycosyltransferase/glycogen phosphorylase"/>
    <property type="match status" value="1"/>
</dbReference>